<gene>
    <name evidence="1" type="ORF">LOK49_LG01G03193</name>
</gene>
<evidence type="ECO:0000313" key="2">
    <source>
        <dbReference type="Proteomes" id="UP001060215"/>
    </source>
</evidence>
<name>A0ACC0J0U1_9ERIC</name>
<accession>A0ACC0J0U1</accession>
<evidence type="ECO:0000313" key="1">
    <source>
        <dbReference type="EMBL" id="KAI8031048.1"/>
    </source>
</evidence>
<sequence>MVKEKRVKEGIEKVVETINDSIPIIEWDFEGTHYFDNGPVTVQYLLVLDALNFCFGLFILDKDLSYYHLALGLKAALQNDKSVFDADCLQKYTGSELWKWLILPRPLPLTDEQVRLLRGNFDGIASKLVESCANPAVMLVALPTCLFPGFCDHTVYKGHQIFLYKRAQIFASDLRGSFKGKGYGEFNDIGAITIFADYIVPAVLRQLGVLRYNSSLAGIIEAKLELRACLIYAVEKMRELIWKKSGKQVLSVDLDLWLWSIGVECPSLQHRRTLSTYY</sequence>
<dbReference type="Proteomes" id="UP001060215">
    <property type="component" value="Chromosome 1"/>
</dbReference>
<proteinExistence type="predicted"/>
<keyword evidence="2" id="KW-1185">Reference proteome</keyword>
<dbReference type="EMBL" id="CM045758">
    <property type="protein sequence ID" value="KAI8031048.1"/>
    <property type="molecule type" value="Genomic_DNA"/>
</dbReference>
<protein>
    <submittedName>
        <fullName evidence="1">Queuosine salvage protein</fullName>
    </submittedName>
</protein>
<organism evidence="1 2">
    <name type="scientific">Camellia lanceoleosa</name>
    <dbReference type="NCBI Taxonomy" id="1840588"/>
    <lineage>
        <taxon>Eukaryota</taxon>
        <taxon>Viridiplantae</taxon>
        <taxon>Streptophyta</taxon>
        <taxon>Embryophyta</taxon>
        <taxon>Tracheophyta</taxon>
        <taxon>Spermatophyta</taxon>
        <taxon>Magnoliopsida</taxon>
        <taxon>eudicotyledons</taxon>
        <taxon>Gunneridae</taxon>
        <taxon>Pentapetalae</taxon>
        <taxon>asterids</taxon>
        <taxon>Ericales</taxon>
        <taxon>Theaceae</taxon>
        <taxon>Camellia</taxon>
    </lineage>
</organism>
<comment type="caution">
    <text evidence="1">The sequence shown here is derived from an EMBL/GenBank/DDBJ whole genome shotgun (WGS) entry which is preliminary data.</text>
</comment>
<reference evidence="1 2" key="1">
    <citation type="journal article" date="2022" name="Plant J.">
        <title>Chromosome-level genome of Camellia lanceoleosa provides a valuable resource for understanding genome evolution and self-incompatibility.</title>
        <authorList>
            <person name="Gong W."/>
            <person name="Xiao S."/>
            <person name="Wang L."/>
            <person name="Liao Z."/>
            <person name="Chang Y."/>
            <person name="Mo W."/>
            <person name="Hu G."/>
            <person name="Li W."/>
            <person name="Zhao G."/>
            <person name="Zhu H."/>
            <person name="Hu X."/>
            <person name="Ji K."/>
            <person name="Xiang X."/>
            <person name="Song Q."/>
            <person name="Yuan D."/>
            <person name="Jin S."/>
            <person name="Zhang L."/>
        </authorList>
    </citation>
    <scope>NUCLEOTIDE SEQUENCE [LARGE SCALE GENOMIC DNA]</scope>
    <source>
        <strain evidence="1">SQ_2022a</strain>
    </source>
</reference>